<dbReference type="Proteomes" id="UP001142372">
    <property type="component" value="Unassembled WGS sequence"/>
</dbReference>
<accession>A0A9W6HC44</accession>
<organism evidence="1 2">
    <name type="scientific">Leifsonia poae</name>
    <dbReference type="NCBI Taxonomy" id="110933"/>
    <lineage>
        <taxon>Bacteria</taxon>
        <taxon>Bacillati</taxon>
        <taxon>Actinomycetota</taxon>
        <taxon>Actinomycetes</taxon>
        <taxon>Micrococcales</taxon>
        <taxon>Microbacteriaceae</taxon>
        <taxon>Leifsonia</taxon>
    </lineage>
</organism>
<dbReference type="RefSeq" id="WP_271178437.1">
    <property type="nucleotide sequence ID" value="NZ_BAAAJO010000003.1"/>
</dbReference>
<dbReference type="AlphaFoldDB" id="A0A9W6HC44"/>
<evidence type="ECO:0000313" key="2">
    <source>
        <dbReference type="Proteomes" id="UP001142372"/>
    </source>
</evidence>
<gene>
    <name evidence="1" type="ORF">GCM10017584_34000</name>
</gene>
<proteinExistence type="predicted"/>
<sequence length="97" mass="10057">MKKRSDAAASDPGFGIGVQVHVIEPAVAGGDDWVGEPTGVIVAPGAASLRSVNLPAGSTTNWMVAFDEPQFRRDGRGPFERASIEQALLVAADPIEG</sequence>
<dbReference type="EMBL" id="BSEN01000015">
    <property type="protein sequence ID" value="GLJ77826.1"/>
    <property type="molecule type" value="Genomic_DNA"/>
</dbReference>
<keyword evidence="2" id="KW-1185">Reference proteome</keyword>
<reference evidence="1" key="2">
    <citation type="submission" date="2023-01" db="EMBL/GenBank/DDBJ databases">
        <authorList>
            <person name="Sun Q."/>
            <person name="Evtushenko L."/>
        </authorList>
    </citation>
    <scope>NUCLEOTIDE SEQUENCE</scope>
    <source>
        <strain evidence="1">VKM Ac-1401</strain>
    </source>
</reference>
<reference evidence="1" key="1">
    <citation type="journal article" date="2014" name="Int. J. Syst. Evol. Microbiol.">
        <title>Complete genome sequence of Corynebacterium casei LMG S-19264T (=DSM 44701T), isolated from a smear-ripened cheese.</title>
        <authorList>
            <consortium name="US DOE Joint Genome Institute (JGI-PGF)"/>
            <person name="Walter F."/>
            <person name="Albersmeier A."/>
            <person name="Kalinowski J."/>
            <person name="Ruckert C."/>
        </authorList>
    </citation>
    <scope>NUCLEOTIDE SEQUENCE</scope>
    <source>
        <strain evidence="1">VKM Ac-1401</strain>
    </source>
</reference>
<evidence type="ECO:0000313" key="1">
    <source>
        <dbReference type="EMBL" id="GLJ77826.1"/>
    </source>
</evidence>
<protein>
    <submittedName>
        <fullName evidence="1">Uncharacterized protein</fullName>
    </submittedName>
</protein>
<comment type="caution">
    <text evidence="1">The sequence shown here is derived from an EMBL/GenBank/DDBJ whole genome shotgun (WGS) entry which is preliminary data.</text>
</comment>
<name>A0A9W6HC44_9MICO</name>